<organism evidence="2 3">
    <name type="scientific">Negativicoccus succinicivorans DORA_17_25</name>
    <dbReference type="NCBI Taxonomy" id="1403945"/>
    <lineage>
        <taxon>Bacteria</taxon>
        <taxon>Bacillati</taxon>
        <taxon>Bacillota</taxon>
        <taxon>Negativicutes</taxon>
        <taxon>Veillonellales</taxon>
        <taxon>Veillonellaceae</taxon>
        <taxon>Negativicoccus</taxon>
    </lineage>
</organism>
<protein>
    <submittedName>
        <fullName evidence="2">Uncharacterized protein</fullName>
    </submittedName>
</protein>
<feature type="transmembrane region" description="Helical" evidence="1">
    <location>
        <begin position="108"/>
        <end position="128"/>
    </location>
</feature>
<proteinExistence type="predicted"/>
<feature type="transmembrane region" description="Helical" evidence="1">
    <location>
        <begin position="134"/>
        <end position="154"/>
    </location>
</feature>
<feature type="transmembrane region" description="Helical" evidence="1">
    <location>
        <begin position="75"/>
        <end position="96"/>
    </location>
</feature>
<dbReference type="RefSeq" id="WP_024047702.1">
    <property type="nucleotide sequence ID" value="NZ_AZMC01000026.1"/>
</dbReference>
<keyword evidence="1" id="KW-0812">Transmembrane</keyword>
<keyword evidence="1" id="KW-0472">Membrane</keyword>
<keyword evidence="1" id="KW-1133">Transmembrane helix</keyword>
<evidence type="ECO:0000313" key="3">
    <source>
        <dbReference type="Proteomes" id="UP000018840"/>
    </source>
</evidence>
<sequence length="155" mass="18170">MMNNIKLGFSWIGLIVFLLPMLINIVYVILPPKNAPTTQEETNKILEIIEQSTRMLYMLAIVFLVSKEKIDFTSVWMFIGLIFLILYYMVWFRYFLGGRDVDLLGKKFLFVPMPLAVFPVIYFIFEAIWLNNYIAVLFMIIFGIAHNIISYNAFS</sequence>
<gene>
    <name evidence="2" type="ORF">Q612_NSC00026G0003</name>
</gene>
<evidence type="ECO:0000256" key="1">
    <source>
        <dbReference type="SAM" id="Phobius"/>
    </source>
</evidence>
<dbReference type="EMBL" id="AZMC01000026">
    <property type="protein sequence ID" value="ETI90912.1"/>
    <property type="molecule type" value="Genomic_DNA"/>
</dbReference>
<feature type="transmembrane region" description="Helical" evidence="1">
    <location>
        <begin position="7"/>
        <end position="30"/>
    </location>
</feature>
<comment type="caution">
    <text evidence="2">The sequence shown here is derived from an EMBL/GenBank/DDBJ whole genome shotgun (WGS) entry which is preliminary data.</text>
</comment>
<reference evidence="2 3" key="1">
    <citation type="submission" date="2013-12" db="EMBL/GenBank/DDBJ databases">
        <title>A Varibaculum cambriense genome reconstructed from a premature infant gut community with otherwise low bacterial novelty that shifts toward anaerobic metabolism during the third week of life.</title>
        <authorList>
            <person name="Brown C.T."/>
            <person name="Sharon I."/>
            <person name="Thomas B.C."/>
            <person name="Castelle C.J."/>
            <person name="Morowitz M.J."/>
            <person name="Banfield J.F."/>
        </authorList>
    </citation>
    <scope>NUCLEOTIDE SEQUENCE [LARGE SCALE GENOMIC DNA]</scope>
    <source>
        <strain evidence="3">DORA_17_25</strain>
    </source>
</reference>
<name>W1UAX8_9FIRM</name>
<accession>W1UAX8</accession>
<evidence type="ECO:0000313" key="2">
    <source>
        <dbReference type="EMBL" id="ETI90912.1"/>
    </source>
</evidence>
<dbReference type="Proteomes" id="UP000018840">
    <property type="component" value="Unassembled WGS sequence"/>
</dbReference>
<dbReference type="AlphaFoldDB" id="W1UAX8"/>